<organism evidence="5 6">
    <name type="scientific">Xylaria arbuscula</name>
    <dbReference type="NCBI Taxonomy" id="114810"/>
    <lineage>
        <taxon>Eukaryota</taxon>
        <taxon>Fungi</taxon>
        <taxon>Dikarya</taxon>
        <taxon>Ascomycota</taxon>
        <taxon>Pezizomycotina</taxon>
        <taxon>Sordariomycetes</taxon>
        <taxon>Xylariomycetidae</taxon>
        <taxon>Xylariales</taxon>
        <taxon>Xylariaceae</taxon>
        <taxon>Xylaria</taxon>
    </lineage>
</organism>
<name>A0A9W8NNI6_9PEZI</name>
<dbReference type="Gene3D" id="2.60.120.330">
    <property type="entry name" value="B-lactam Antibiotic, Isopenicillin N Synthase, Chain"/>
    <property type="match status" value="1"/>
</dbReference>
<dbReference type="EMBL" id="JANPWZ010000067">
    <property type="protein sequence ID" value="KAJ3579702.1"/>
    <property type="molecule type" value="Genomic_DNA"/>
</dbReference>
<keyword evidence="2" id="KW-0479">Metal-binding</keyword>
<reference evidence="5" key="1">
    <citation type="submission" date="2022-07" db="EMBL/GenBank/DDBJ databases">
        <title>Genome Sequence of Xylaria arbuscula.</title>
        <authorList>
            <person name="Buettner E."/>
        </authorList>
    </citation>
    <scope>NUCLEOTIDE SEQUENCE</scope>
    <source>
        <strain evidence="5">VT107</strain>
    </source>
</reference>
<evidence type="ECO:0000313" key="6">
    <source>
        <dbReference type="Proteomes" id="UP001148614"/>
    </source>
</evidence>
<sequence length="384" mass="42875">MENPAVETQAPMNPKSDASTDANADVVPTFDPNNFNPVPLPEGLPTYDLPKVSIAKLLSGDKEEAKTVFHICSKTGFFYLNLMDHPLGRKLWENACKARNVGQHLMSTIPLEDKKAFLMRPEKGVLDRGFSSSSSANEGIARAVESLNIPRDELFAKTTPGWELPAWLRPYEALFKEIQTDAHAVEQIILGILEKELEVEPGTFARTHQLDAPTYSFLRILRYPPILGGADEMRERPRVFAHRDVVSIAMLFTWVGGLQIPKDDAVMLDSVTPTEDSWLWVRPEPGYMIVNLGDSMPVFTNGVLKSGLHRVVTAHENQAQLDRVSVLFTGRPNWEVPMAPLVSPKIPATRESSQTVESCKEWGDNVIKAYYLDNVQKGRIRISA</sequence>
<dbReference type="Proteomes" id="UP001148614">
    <property type="component" value="Unassembled WGS sequence"/>
</dbReference>
<dbReference type="SUPFAM" id="SSF51197">
    <property type="entry name" value="Clavaminate synthase-like"/>
    <property type="match status" value="1"/>
</dbReference>
<dbReference type="PANTHER" id="PTHR47990">
    <property type="entry name" value="2-OXOGLUTARATE (2OG) AND FE(II)-DEPENDENT OXYGENASE SUPERFAMILY PROTEIN-RELATED"/>
    <property type="match status" value="1"/>
</dbReference>
<feature type="region of interest" description="Disordered" evidence="3">
    <location>
        <begin position="1"/>
        <end position="21"/>
    </location>
</feature>
<dbReference type="OrthoDB" id="288590at2759"/>
<dbReference type="PROSITE" id="PS51471">
    <property type="entry name" value="FE2OG_OXY"/>
    <property type="match status" value="1"/>
</dbReference>
<keyword evidence="2" id="KW-0408">Iron</keyword>
<dbReference type="AlphaFoldDB" id="A0A9W8NNI6"/>
<dbReference type="VEuPathDB" id="FungiDB:F4678DRAFT_465711"/>
<comment type="caution">
    <text evidence="5">The sequence shown here is derived from an EMBL/GenBank/DDBJ whole genome shotgun (WGS) entry which is preliminary data.</text>
</comment>
<dbReference type="InterPro" id="IPR050231">
    <property type="entry name" value="Iron_ascorbate_oxido_reductase"/>
</dbReference>
<accession>A0A9W8NNI6</accession>
<evidence type="ECO:0000256" key="3">
    <source>
        <dbReference type="SAM" id="MobiDB-lite"/>
    </source>
</evidence>
<feature type="domain" description="Fe2OG dioxygenase" evidence="4">
    <location>
        <begin position="214"/>
        <end position="334"/>
    </location>
</feature>
<comment type="similarity">
    <text evidence="1 2">Belongs to the iron/ascorbate-dependent oxidoreductase family.</text>
</comment>
<keyword evidence="6" id="KW-1185">Reference proteome</keyword>
<dbReference type="Pfam" id="PF03171">
    <property type="entry name" value="2OG-FeII_Oxy"/>
    <property type="match status" value="1"/>
</dbReference>
<proteinExistence type="inferred from homology"/>
<gene>
    <name evidence="5" type="ORF">NPX13_g861</name>
</gene>
<dbReference type="InterPro" id="IPR005123">
    <property type="entry name" value="Oxoglu/Fe-dep_dioxygenase_dom"/>
</dbReference>
<dbReference type="GO" id="GO:0016491">
    <property type="term" value="F:oxidoreductase activity"/>
    <property type="evidence" value="ECO:0007669"/>
    <property type="project" value="UniProtKB-KW"/>
</dbReference>
<keyword evidence="2" id="KW-0560">Oxidoreductase</keyword>
<evidence type="ECO:0000313" key="5">
    <source>
        <dbReference type="EMBL" id="KAJ3579702.1"/>
    </source>
</evidence>
<evidence type="ECO:0000256" key="2">
    <source>
        <dbReference type="RuleBase" id="RU003682"/>
    </source>
</evidence>
<dbReference type="InterPro" id="IPR027443">
    <property type="entry name" value="IPNS-like_sf"/>
</dbReference>
<evidence type="ECO:0000256" key="1">
    <source>
        <dbReference type="ARBA" id="ARBA00008056"/>
    </source>
</evidence>
<evidence type="ECO:0000259" key="4">
    <source>
        <dbReference type="PROSITE" id="PS51471"/>
    </source>
</evidence>
<dbReference type="GO" id="GO:0046872">
    <property type="term" value="F:metal ion binding"/>
    <property type="evidence" value="ECO:0007669"/>
    <property type="project" value="UniProtKB-KW"/>
</dbReference>
<dbReference type="InterPro" id="IPR044861">
    <property type="entry name" value="IPNS-like_FE2OG_OXY"/>
</dbReference>
<protein>
    <recommendedName>
        <fullName evidence="4">Fe2OG dioxygenase domain-containing protein</fullName>
    </recommendedName>
</protein>